<dbReference type="AlphaFoldDB" id="A0A9J5W432"/>
<accession>A0A9J5W432</accession>
<organism evidence="1 2">
    <name type="scientific">Solanum commersonii</name>
    <name type="common">Commerson's wild potato</name>
    <name type="synonym">Commerson's nightshade</name>
    <dbReference type="NCBI Taxonomy" id="4109"/>
    <lineage>
        <taxon>Eukaryota</taxon>
        <taxon>Viridiplantae</taxon>
        <taxon>Streptophyta</taxon>
        <taxon>Embryophyta</taxon>
        <taxon>Tracheophyta</taxon>
        <taxon>Spermatophyta</taxon>
        <taxon>Magnoliopsida</taxon>
        <taxon>eudicotyledons</taxon>
        <taxon>Gunneridae</taxon>
        <taxon>Pentapetalae</taxon>
        <taxon>asterids</taxon>
        <taxon>lamiids</taxon>
        <taxon>Solanales</taxon>
        <taxon>Solanaceae</taxon>
        <taxon>Solanoideae</taxon>
        <taxon>Solaneae</taxon>
        <taxon>Solanum</taxon>
    </lineage>
</organism>
<dbReference type="EMBL" id="JACXVP010000012">
    <property type="protein sequence ID" value="KAG5570153.1"/>
    <property type="molecule type" value="Genomic_DNA"/>
</dbReference>
<protein>
    <submittedName>
        <fullName evidence="1">Uncharacterized protein</fullName>
    </submittedName>
</protein>
<evidence type="ECO:0000313" key="2">
    <source>
        <dbReference type="Proteomes" id="UP000824120"/>
    </source>
</evidence>
<sequence>MKLFLPKLEQKCEEKKMELLFVKVAEWEKQLHEHDQPNDNNSRKVILWSFETESRERIERYLTMYLSIPEYKRMNNLVINKTHIVKAREESIRKMDQIKRMRIRK</sequence>
<dbReference type="Proteomes" id="UP000824120">
    <property type="component" value="Chromosome 12"/>
</dbReference>
<name>A0A9J5W432_SOLCO</name>
<proteinExistence type="predicted"/>
<evidence type="ECO:0000313" key="1">
    <source>
        <dbReference type="EMBL" id="KAG5570153.1"/>
    </source>
</evidence>
<gene>
    <name evidence="1" type="ORF">H5410_059919</name>
</gene>
<reference evidence="1 2" key="1">
    <citation type="submission" date="2020-09" db="EMBL/GenBank/DDBJ databases">
        <title>De no assembly of potato wild relative species, Solanum commersonii.</title>
        <authorList>
            <person name="Cho K."/>
        </authorList>
    </citation>
    <scope>NUCLEOTIDE SEQUENCE [LARGE SCALE GENOMIC DNA]</scope>
    <source>
        <strain evidence="1">LZ3.2</strain>
        <tissue evidence="1">Leaf</tissue>
    </source>
</reference>
<comment type="caution">
    <text evidence="1">The sequence shown here is derived from an EMBL/GenBank/DDBJ whole genome shotgun (WGS) entry which is preliminary data.</text>
</comment>
<keyword evidence="2" id="KW-1185">Reference proteome</keyword>